<evidence type="ECO:0000313" key="2">
    <source>
        <dbReference type="EMBL" id="RKE90536.1"/>
    </source>
</evidence>
<gene>
    <name evidence="2" type="ORF">BDE27_2410</name>
    <name evidence="1" type="ORF">Xehl_03722</name>
</gene>
<protein>
    <submittedName>
        <fullName evidence="1">Uncharacterized protein</fullName>
    </submittedName>
</protein>
<name>A0A2D0IKS2_9GAMM</name>
<evidence type="ECO:0000313" key="4">
    <source>
        <dbReference type="Proteomes" id="UP000283568"/>
    </source>
</evidence>
<evidence type="ECO:0000313" key="3">
    <source>
        <dbReference type="Proteomes" id="UP000225605"/>
    </source>
</evidence>
<dbReference type="Proteomes" id="UP000225605">
    <property type="component" value="Unassembled WGS sequence"/>
</dbReference>
<accession>A0A2D0IKS2</accession>
<proteinExistence type="predicted"/>
<dbReference type="AlphaFoldDB" id="A0A2D0IKS2"/>
<organism evidence="1 3">
    <name type="scientific">Xenorhabdus ehlersii</name>
    <dbReference type="NCBI Taxonomy" id="290111"/>
    <lineage>
        <taxon>Bacteria</taxon>
        <taxon>Pseudomonadati</taxon>
        <taxon>Pseudomonadota</taxon>
        <taxon>Gammaproteobacteria</taxon>
        <taxon>Enterobacterales</taxon>
        <taxon>Morganellaceae</taxon>
        <taxon>Xenorhabdus</taxon>
    </lineage>
</organism>
<reference evidence="1 3" key="1">
    <citation type="journal article" date="2017" name="Nat. Microbiol.">
        <title>Natural product diversity associated with the nematode symbionts Photorhabdus and Xenorhabdus.</title>
        <authorList>
            <person name="Tobias N.J."/>
            <person name="Wolff H."/>
            <person name="Djahanschiri B."/>
            <person name="Grundmann F."/>
            <person name="Kronenwerth M."/>
            <person name="Shi Y.M."/>
            <person name="Simonyi S."/>
            <person name="Grun P."/>
            <person name="Shapiro-Ilan D."/>
            <person name="Pidot S.J."/>
            <person name="Stinear T.P."/>
            <person name="Ebersberger I."/>
            <person name="Bode H.B."/>
        </authorList>
    </citation>
    <scope>NUCLEOTIDE SEQUENCE [LARGE SCALE GENOMIC DNA]</scope>
    <source>
        <strain evidence="1 3">DSM 16337</strain>
    </source>
</reference>
<dbReference type="EMBL" id="RAQI01000003">
    <property type="protein sequence ID" value="RKE90536.1"/>
    <property type="molecule type" value="Genomic_DNA"/>
</dbReference>
<dbReference type="EMBL" id="NIBT01000028">
    <property type="protein sequence ID" value="PHM22378.1"/>
    <property type="molecule type" value="Genomic_DNA"/>
</dbReference>
<keyword evidence="4" id="KW-1185">Reference proteome</keyword>
<reference evidence="2 4" key="2">
    <citation type="submission" date="2018-09" db="EMBL/GenBank/DDBJ databases">
        <title>Genomic Encyclopedia of Archaeal and Bacterial Type Strains, Phase II (KMG-II): from individual species to whole genera.</title>
        <authorList>
            <person name="Goeker M."/>
        </authorList>
    </citation>
    <scope>NUCLEOTIDE SEQUENCE [LARGE SCALE GENOMIC DNA]</scope>
    <source>
        <strain evidence="2 4">DSM 16337</strain>
    </source>
</reference>
<evidence type="ECO:0000313" key="1">
    <source>
        <dbReference type="EMBL" id="PHM22378.1"/>
    </source>
</evidence>
<sequence length="61" mass="6898">MNIPKISIEISRKSAKEFCDFYDDDKLSDESLVLSITDIVQDALNDIEFPASEIKTTLTDD</sequence>
<dbReference type="Proteomes" id="UP000283568">
    <property type="component" value="Unassembled WGS sequence"/>
</dbReference>
<dbReference type="RefSeq" id="WP_099133856.1">
    <property type="nucleotide sequence ID" value="NZ_CAWNOJ010000040.1"/>
</dbReference>
<comment type="caution">
    <text evidence="1">The sequence shown here is derived from an EMBL/GenBank/DDBJ whole genome shotgun (WGS) entry which is preliminary data.</text>
</comment>
<dbReference type="OrthoDB" id="6447150at2"/>